<reference evidence="1" key="1">
    <citation type="submission" date="2020-05" db="EMBL/GenBank/DDBJ databases">
        <authorList>
            <person name="Chiriac C."/>
            <person name="Salcher M."/>
            <person name="Ghai R."/>
            <person name="Kavagutti S V."/>
        </authorList>
    </citation>
    <scope>NUCLEOTIDE SEQUENCE</scope>
</reference>
<dbReference type="AlphaFoldDB" id="A0A6J7IXI5"/>
<name>A0A6J7IXI5_9ZZZZ</name>
<organism evidence="1">
    <name type="scientific">freshwater metagenome</name>
    <dbReference type="NCBI Taxonomy" id="449393"/>
    <lineage>
        <taxon>unclassified sequences</taxon>
        <taxon>metagenomes</taxon>
        <taxon>ecological metagenomes</taxon>
    </lineage>
</organism>
<sequence length="68" mass="7296">MSSALTRYSLVTPKRPDATCLIADRFESPFGIGMNRSGSSPPSPVFDFAPSRFMAIASVSWASAEIDP</sequence>
<protein>
    <submittedName>
        <fullName evidence="1">Unannotated protein</fullName>
    </submittedName>
</protein>
<evidence type="ECO:0000313" key="1">
    <source>
        <dbReference type="EMBL" id="CAB4935391.1"/>
    </source>
</evidence>
<dbReference type="EMBL" id="CAFBNB010000170">
    <property type="protein sequence ID" value="CAB4935391.1"/>
    <property type="molecule type" value="Genomic_DNA"/>
</dbReference>
<proteinExistence type="predicted"/>
<accession>A0A6J7IXI5</accession>
<gene>
    <name evidence="1" type="ORF">UFOPK3720_00948</name>
</gene>